<dbReference type="AlphaFoldDB" id="A0A023AXF0"/>
<comment type="caution">
    <text evidence="3">The sequence shown here is derived from an EMBL/GenBank/DDBJ whole genome shotgun (WGS) entry which is preliminary data.</text>
</comment>
<dbReference type="GeneID" id="22916015"/>
<dbReference type="InterPro" id="IPR023780">
    <property type="entry name" value="Chromo_domain"/>
</dbReference>
<feature type="compositionally biased region" description="Basic and acidic residues" evidence="1">
    <location>
        <begin position="282"/>
        <end position="297"/>
    </location>
</feature>
<dbReference type="SMART" id="SM00298">
    <property type="entry name" value="CHROMO"/>
    <property type="match status" value="1"/>
</dbReference>
<evidence type="ECO:0000259" key="2">
    <source>
        <dbReference type="PROSITE" id="PS50013"/>
    </source>
</evidence>
<name>A0A023AXF0_GRENI</name>
<feature type="compositionally biased region" description="Low complexity" evidence="1">
    <location>
        <begin position="434"/>
        <end position="443"/>
    </location>
</feature>
<accession>A0A023AXF0</accession>
<dbReference type="EMBL" id="AFNH02001335">
    <property type="protein sequence ID" value="EZG43302.1"/>
    <property type="molecule type" value="Genomic_DNA"/>
</dbReference>
<evidence type="ECO:0000313" key="4">
    <source>
        <dbReference type="Proteomes" id="UP000019763"/>
    </source>
</evidence>
<dbReference type="RefSeq" id="XP_011133444.1">
    <property type="nucleotide sequence ID" value="XM_011135142.1"/>
</dbReference>
<feature type="compositionally biased region" description="Basic and acidic residues" evidence="1">
    <location>
        <begin position="186"/>
        <end position="208"/>
    </location>
</feature>
<feature type="compositionally biased region" description="Polar residues" evidence="1">
    <location>
        <begin position="346"/>
        <end position="357"/>
    </location>
</feature>
<dbReference type="Gene3D" id="2.40.50.40">
    <property type="match status" value="1"/>
</dbReference>
<feature type="compositionally biased region" description="Acidic residues" evidence="1">
    <location>
        <begin position="237"/>
        <end position="251"/>
    </location>
</feature>
<evidence type="ECO:0000256" key="1">
    <source>
        <dbReference type="SAM" id="MobiDB-lite"/>
    </source>
</evidence>
<proteinExistence type="predicted"/>
<dbReference type="InterPro" id="IPR000953">
    <property type="entry name" value="Chromo/chromo_shadow_dom"/>
</dbReference>
<feature type="compositionally biased region" description="Polar residues" evidence="1">
    <location>
        <begin position="149"/>
        <end position="169"/>
    </location>
</feature>
<protein>
    <submittedName>
        <fullName evidence="3">Chromo domain protein</fullName>
    </submittedName>
</protein>
<dbReference type="Proteomes" id="UP000019763">
    <property type="component" value="Unassembled WGS sequence"/>
</dbReference>
<feature type="region of interest" description="Disordered" evidence="1">
    <location>
        <begin position="418"/>
        <end position="522"/>
    </location>
</feature>
<dbReference type="VEuPathDB" id="CryptoDB:GNI_177490"/>
<dbReference type="OrthoDB" id="3268967at2759"/>
<dbReference type="Pfam" id="PF00385">
    <property type="entry name" value="Chromo"/>
    <property type="match status" value="1"/>
</dbReference>
<organism evidence="3 4">
    <name type="scientific">Gregarina niphandrodes</name>
    <name type="common">Septate eugregarine</name>
    <dbReference type="NCBI Taxonomy" id="110365"/>
    <lineage>
        <taxon>Eukaryota</taxon>
        <taxon>Sar</taxon>
        <taxon>Alveolata</taxon>
        <taxon>Apicomplexa</taxon>
        <taxon>Conoidasida</taxon>
        <taxon>Gregarinasina</taxon>
        <taxon>Eugregarinorida</taxon>
        <taxon>Gregarinidae</taxon>
        <taxon>Gregarina</taxon>
    </lineage>
</organism>
<feature type="compositionally biased region" description="Low complexity" evidence="1">
    <location>
        <begin position="460"/>
        <end position="477"/>
    </location>
</feature>
<reference evidence="3" key="1">
    <citation type="submission" date="2013-12" db="EMBL/GenBank/DDBJ databases">
        <authorList>
            <person name="Omoto C.K."/>
            <person name="Sibley D."/>
            <person name="Venepally P."/>
            <person name="Hadjithomas M."/>
            <person name="Karamycheva S."/>
            <person name="Brunk B."/>
            <person name="Roos D."/>
            <person name="Caler E."/>
            <person name="Lorenzi H."/>
        </authorList>
    </citation>
    <scope>NUCLEOTIDE SEQUENCE</scope>
</reference>
<dbReference type="PROSITE" id="PS50013">
    <property type="entry name" value="CHROMO_2"/>
    <property type="match status" value="1"/>
</dbReference>
<evidence type="ECO:0000313" key="3">
    <source>
        <dbReference type="EMBL" id="EZG43302.1"/>
    </source>
</evidence>
<feature type="region of interest" description="Disordered" evidence="1">
    <location>
        <begin position="64"/>
        <end position="376"/>
    </location>
</feature>
<feature type="compositionally biased region" description="Polar residues" evidence="1">
    <location>
        <begin position="209"/>
        <end position="225"/>
    </location>
</feature>
<keyword evidence="4" id="KW-1185">Reference proteome</keyword>
<dbReference type="SUPFAM" id="SSF54160">
    <property type="entry name" value="Chromo domain-like"/>
    <property type="match status" value="1"/>
</dbReference>
<gene>
    <name evidence="3" type="ORF">GNI_177490</name>
</gene>
<feature type="domain" description="Chromo" evidence="2">
    <location>
        <begin position="16"/>
        <end position="76"/>
    </location>
</feature>
<sequence length="631" mass="68065">MASREGEHAAREPESYEIEKLIKIVKKRGKELVQVRWAGYGEDDDTWEPVETLPDSVAEELRSLRAMKHRRGPPKNFEGGGAQAATKATAKKRVRPKAGKSAFPQTENELVQAPAETPHPPAPNPLIPERQADTPDATAGSGAAYNDGAHSSTAQVSPSTAPSSNQSYSHPGFEEGSPQKSTGQEAPEKARKETQNADLDHPHQDSGHSQDSGNSQALDSSQGDTQKAFHRIFFGTQEDETQEDGTQEDEPNPSVNRAEGESQNPARSEDIPESQPIQPLESKLEEAKDSVLKDKPTADSTTPASSVPGVGNNLSNETGSEEPARIEAVDLTLSDPESNAAARSNAAPTSNATSDPNDVSKRNALGNKRRADLDSPLMEAVDEPPRAMPANVGQMCLPAQFSSAVLVPAAKSWANALASGEPAVVSQTPSDAVASSGRGTAGTRARKRVRAQTELEYESSDVTSSESEISSDSSQEEPLITPMPKALSKTLSKRRKRARTAATKQAAKRQTRPTPAAETKTSEIATREQLIPVNAVQQIVESCFDKLRTPVEWYCPEAYTAHQFTLKYISGPPHAQNEPPVLSDPPNWDNVWGFIENHTNGEKAYLPLSVLKQKYQSALIEFLLARTDLSS</sequence>
<feature type="compositionally biased region" description="Basic residues" evidence="1">
    <location>
        <begin position="89"/>
        <end position="98"/>
    </location>
</feature>
<dbReference type="CDD" id="cd00024">
    <property type="entry name" value="CD_CSD"/>
    <property type="match status" value="1"/>
</dbReference>
<dbReference type="InterPro" id="IPR016197">
    <property type="entry name" value="Chromo-like_dom_sf"/>
</dbReference>
<feature type="compositionally biased region" description="Pro residues" evidence="1">
    <location>
        <begin position="117"/>
        <end position="126"/>
    </location>
</feature>